<keyword evidence="4" id="KW-1185">Reference proteome</keyword>
<dbReference type="PROSITE" id="PS51442">
    <property type="entry name" value="M_PRO"/>
    <property type="match status" value="1"/>
</dbReference>
<dbReference type="Pfam" id="PF13489">
    <property type="entry name" value="Methyltransf_23"/>
    <property type="match status" value="1"/>
</dbReference>
<dbReference type="Gene3D" id="3.40.50.150">
    <property type="entry name" value="Vaccinia Virus protein VP39"/>
    <property type="match status" value="1"/>
</dbReference>
<dbReference type="GO" id="GO:0019082">
    <property type="term" value="P:viral protein processing"/>
    <property type="evidence" value="ECO:0007669"/>
    <property type="project" value="InterPro"/>
</dbReference>
<dbReference type="CDD" id="cd02440">
    <property type="entry name" value="AdoMet_MTases"/>
    <property type="match status" value="1"/>
</dbReference>
<dbReference type="GeneID" id="37046691"/>
<dbReference type="RefSeq" id="XP_025378548.1">
    <property type="nucleotide sequence ID" value="XM_025524775.1"/>
</dbReference>
<sequence>MLAVQPTAPHQLPMTASMSHSGHTVKVRVTPPSSSPSSPTGFGHPLSSASSSQRKLDEPSFCHCEIRSHSAAADEAPFLRKTIELSDLAEIYRTPGLFEVLFRRVLRSPTPAMLAQLFNEETKREGLACLQHIRMLDLGAGNGLLAQQFRELGVGYVRGIDAMPEAKLAADRDRPEVFDGYDVLPSFAASAKTEGPSSPLGEVSLEPDSFNLLTCASSVGPDDLPPRAFTSAYNLLAPDAWIAFTLRDTFLGGRDTSGFALFIGRCQRAGIMEVKAHQRFRHMIEPDGKSTYCIAFVAKKVKNISLRWLDLSAVSP</sequence>
<dbReference type="InterPro" id="IPR029063">
    <property type="entry name" value="SAM-dependent_MTases_sf"/>
</dbReference>
<dbReference type="Proteomes" id="UP000245768">
    <property type="component" value="Unassembled WGS sequence"/>
</dbReference>
<protein>
    <recommendedName>
        <fullName evidence="2">Peptidase C30 domain-containing protein</fullName>
    </recommendedName>
</protein>
<organism evidence="3 4">
    <name type="scientific">Acaromyces ingoldii</name>
    <dbReference type="NCBI Taxonomy" id="215250"/>
    <lineage>
        <taxon>Eukaryota</taxon>
        <taxon>Fungi</taxon>
        <taxon>Dikarya</taxon>
        <taxon>Basidiomycota</taxon>
        <taxon>Ustilaginomycotina</taxon>
        <taxon>Exobasidiomycetes</taxon>
        <taxon>Exobasidiales</taxon>
        <taxon>Cryptobasidiaceae</taxon>
        <taxon>Acaromyces</taxon>
    </lineage>
</organism>
<evidence type="ECO:0000313" key="3">
    <source>
        <dbReference type="EMBL" id="PWN91350.1"/>
    </source>
</evidence>
<feature type="domain" description="Peptidase C30" evidence="2">
    <location>
        <begin position="278"/>
        <end position="316"/>
    </location>
</feature>
<dbReference type="AlphaFoldDB" id="A0A316YP80"/>
<dbReference type="EMBL" id="KZ819635">
    <property type="protein sequence ID" value="PWN91350.1"/>
    <property type="molecule type" value="Genomic_DNA"/>
</dbReference>
<feature type="region of interest" description="Disordered" evidence="1">
    <location>
        <begin position="1"/>
        <end position="54"/>
    </location>
</feature>
<dbReference type="InParanoid" id="A0A316YP80"/>
<dbReference type="STRING" id="215250.A0A316YP80"/>
<dbReference type="OrthoDB" id="2019266at2759"/>
<name>A0A316YP80_9BASI</name>
<dbReference type="InterPro" id="IPR008740">
    <property type="entry name" value="Peptidase_C30_CoV"/>
</dbReference>
<evidence type="ECO:0000259" key="2">
    <source>
        <dbReference type="PROSITE" id="PS51442"/>
    </source>
</evidence>
<dbReference type="SUPFAM" id="SSF53335">
    <property type="entry name" value="S-adenosyl-L-methionine-dependent methyltransferases"/>
    <property type="match status" value="1"/>
</dbReference>
<gene>
    <name evidence="3" type="ORF">FA10DRAFT_299966</name>
</gene>
<accession>A0A316YP80</accession>
<evidence type="ECO:0000256" key="1">
    <source>
        <dbReference type="SAM" id="MobiDB-lite"/>
    </source>
</evidence>
<dbReference type="GO" id="GO:0008233">
    <property type="term" value="F:peptidase activity"/>
    <property type="evidence" value="ECO:0007669"/>
    <property type="project" value="InterPro"/>
</dbReference>
<evidence type="ECO:0000313" key="4">
    <source>
        <dbReference type="Proteomes" id="UP000245768"/>
    </source>
</evidence>
<proteinExistence type="predicted"/>
<reference evidence="3 4" key="1">
    <citation type="journal article" date="2018" name="Mol. Biol. Evol.">
        <title>Broad Genomic Sampling Reveals a Smut Pathogenic Ancestry of the Fungal Clade Ustilaginomycotina.</title>
        <authorList>
            <person name="Kijpornyongpan T."/>
            <person name="Mondo S.J."/>
            <person name="Barry K."/>
            <person name="Sandor L."/>
            <person name="Lee J."/>
            <person name="Lipzen A."/>
            <person name="Pangilinan J."/>
            <person name="LaButti K."/>
            <person name="Hainaut M."/>
            <person name="Henrissat B."/>
            <person name="Grigoriev I.V."/>
            <person name="Spatafora J.W."/>
            <person name="Aime M.C."/>
        </authorList>
    </citation>
    <scope>NUCLEOTIDE SEQUENCE [LARGE SCALE GENOMIC DNA]</scope>
    <source>
        <strain evidence="3 4">MCA 4198</strain>
    </source>
</reference>